<dbReference type="PANTHER" id="PTHR45033">
    <property type="match status" value="1"/>
</dbReference>
<dbReference type="OrthoDB" id="9930022at2759"/>
<dbReference type="Pfam" id="PF08240">
    <property type="entry name" value="ADH_N"/>
    <property type="match status" value="1"/>
</dbReference>
<proteinExistence type="predicted"/>
<evidence type="ECO:0000313" key="3">
    <source>
        <dbReference type="EMBL" id="QSS58160.1"/>
    </source>
</evidence>
<gene>
    <name evidence="3" type="ORF">I7I51_07583</name>
</gene>
<evidence type="ECO:0000259" key="2">
    <source>
        <dbReference type="Pfam" id="PF08240"/>
    </source>
</evidence>
<reference evidence="3" key="1">
    <citation type="submission" date="2021-01" db="EMBL/GenBank/DDBJ databases">
        <title>Chromosome-level genome assembly of a human fungal pathogen reveals clustering of transcriptionally co-regulated genes.</title>
        <authorList>
            <person name="Voorhies M."/>
            <person name="Cohen S."/>
            <person name="Shea T.P."/>
            <person name="Petrus S."/>
            <person name="Munoz J.F."/>
            <person name="Poplawski S."/>
            <person name="Goldman W.E."/>
            <person name="Michael T."/>
            <person name="Cuomo C.A."/>
            <person name="Sil A."/>
            <person name="Beyhan S."/>
        </authorList>
    </citation>
    <scope>NUCLEOTIDE SEQUENCE</scope>
    <source>
        <strain evidence="3">WU24</strain>
    </source>
</reference>
<organism evidence="3 4">
    <name type="scientific">Ajellomyces capsulatus</name>
    <name type="common">Darling's disease fungus</name>
    <name type="synonym">Histoplasma capsulatum</name>
    <dbReference type="NCBI Taxonomy" id="5037"/>
    <lineage>
        <taxon>Eukaryota</taxon>
        <taxon>Fungi</taxon>
        <taxon>Dikarya</taxon>
        <taxon>Ascomycota</taxon>
        <taxon>Pezizomycotina</taxon>
        <taxon>Eurotiomycetes</taxon>
        <taxon>Eurotiomycetidae</taxon>
        <taxon>Onygenales</taxon>
        <taxon>Ajellomycetaceae</taxon>
        <taxon>Histoplasma</taxon>
    </lineage>
</organism>
<evidence type="ECO:0000313" key="4">
    <source>
        <dbReference type="Proteomes" id="UP000663671"/>
    </source>
</evidence>
<dbReference type="EMBL" id="CP069109">
    <property type="protein sequence ID" value="QSS58160.1"/>
    <property type="molecule type" value="Genomic_DNA"/>
</dbReference>
<dbReference type="VEuPathDB" id="FungiDB:I7I51_07583"/>
<dbReference type="InterPro" id="IPR052711">
    <property type="entry name" value="Zinc_ADH-like"/>
</dbReference>
<feature type="region of interest" description="Disordered" evidence="1">
    <location>
        <begin position="103"/>
        <end position="122"/>
    </location>
</feature>
<dbReference type="InterPro" id="IPR011032">
    <property type="entry name" value="GroES-like_sf"/>
</dbReference>
<dbReference type="Proteomes" id="UP000663671">
    <property type="component" value="Chromosome 2"/>
</dbReference>
<sequence>MTLPRVPFSDSAGIVLSTGPRVVHFRRGDRVCTLFNQTHQSNPITRDSMSSGLRGTLDGTLCKYAVLPEPGLVMAPSNLSPIAASESCGHPVCGGGWRDGGGHDIVGGEGAAAEKDGRSARD</sequence>
<feature type="domain" description="Alcohol dehydrogenase-like N-terminal" evidence="2">
    <location>
        <begin position="2"/>
        <end position="76"/>
    </location>
</feature>
<dbReference type="SUPFAM" id="SSF50129">
    <property type="entry name" value="GroES-like"/>
    <property type="match status" value="1"/>
</dbReference>
<feature type="compositionally biased region" description="Basic and acidic residues" evidence="1">
    <location>
        <begin position="112"/>
        <end position="122"/>
    </location>
</feature>
<dbReference type="PANTHER" id="PTHR45033:SF2">
    <property type="entry name" value="ZINC-TYPE ALCOHOL DEHYDROGENASE-LIKE PROTEIN C1773.06C"/>
    <property type="match status" value="1"/>
</dbReference>
<dbReference type="AlphaFoldDB" id="A0A8A1LY70"/>
<name>A0A8A1LY70_AJECA</name>
<dbReference type="Gene3D" id="3.90.180.10">
    <property type="entry name" value="Medium-chain alcohol dehydrogenases, catalytic domain"/>
    <property type="match status" value="1"/>
</dbReference>
<protein>
    <recommendedName>
        <fullName evidence="2">Alcohol dehydrogenase-like N-terminal domain-containing protein</fullName>
    </recommendedName>
</protein>
<evidence type="ECO:0000256" key="1">
    <source>
        <dbReference type="SAM" id="MobiDB-lite"/>
    </source>
</evidence>
<dbReference type="InterPro" id="IPR013154">
    <property type="entry name" value="ADH-like_N"/>
</dbReference>
<accession>A0A8A1LY70</accession>